<evidence type="ECO:0000256" key="2">
    <source>
        <dbReference type="ARBA" id="ARBA00023002"/>
    </source>
</evidence>
<dbReference type="RefSeq" id="WP_254759199.1">
    <property type="nucleotide sequence ID" value="NZ_JANCLT010000005.1"/>
</dbReference>
<evidence type="ECO:0000313" key="5">
    <source>
        <dbReference type="Proteomes" id="UP001156102"/>
    </source>
</evidence>
<reference evidence="4" key="1">
    <citation type="submission" date="2022-07" db="EMBL/GenBank/DDBJ databases">
        <authorList>
            <person name="Li W.-J."/>
            <person name="Deng Q.-Q."/>
        </authorList>
    </citation>
    <scope>NUCLEOTIDE SEQUENCE</scope>
    <source>
        <strain evidence="4">SYSU M60031</strain>
    </source>
</reference>
<dbReference type="CDD" id="cd02062">
    <property type="entry name" value="Nitro_FMN_reductase"/>
    <property type="match status" value="1"/>
</dbReference>
<evidence type="ECO:0000256" key="1">
    <source>
        <dbReference type="ARBA" id="ARBA00007118"/>
    </source>
</evidence>
<dbReference type="AlphaFoldDB" id="A0AA41X9Q4"/>
<feature type="domain" description="Putative nitroreductase TM1586" evidence="3">
    <location>
        <begin position="10"/>
        <end position="252"/>
    </location>
</feature>
<protein>
    <submittedName>
        <fullName evidence="4">Nitroreductase family protein</fullName>
    </submittedName>
</protein>
<dbReference type="Proteomes" id="UP001156102">
    <property type="component" value="Unassembled WGS sequence"/>
</dbReference>
<dbReference type="GO" id="GO:0016491">
    <property type="term" value="F:oxidoreductase activity"/>
    <property type="evidence" value="ECO:0007669"/>
    <property type="project" value="UniProtKB-KW"/>
</dbReference>
<dbReference type="PANTHER" id="PTHR43673:SF10">
    <property type="entry name" value="NADH DEHYDROGENASE_NAD(P)H NITROREDUCTASE XCC3605-RELATED"/>
    <property type="match status" value="1"/>
</dbReference>
<accession>A0AA41X9Q4</accession>
<dbReference type="EMBL" id="JANCLT010000005">
    <property type="protein sequence ID" value="MCP8969289.1"/>
    <property type="molecule type" value="Genomic_DNA"/>
</dbReference>
<name>A0AA41X9Q4_9BACI</name>
<dbReference type="Gene3D" id="3.40.109.10">
    <property type="entry name" value="NADH Oxidase"/>
    <property type="match status" value="1"/>
</dbReference>
<evidence type="ECO:0000259" key="3">
    <source>
        <dbReference type="Pfam" id="PF14512"/>
    </source>
</evidence>
<dbReference type="InterPro" id="IPR000415">
    <property type="entry name" value="Nitroreductase-like"/>
</dbReference>
<dbReference type="PANTHER" id="PTHR43673">
    <property type="entry name" value="NAD(P)H NITROREDUCTASE YDGI-RELATED"/>
    <property type="match status" value="1"/>
</dbReference>
<gene>
    <name evidence="4" type="ORF">NK662_12140</name>
</gene>
<keyword evidence="5" id="KW-1185">Reference proteome</keyword>
<dbReference type="Gene3D" id="3.40.109.30">
    <property type="entry name" value="putative nitroreductase (tm1586), domain 2"/>
    <property type="match status" value="1"/>
</dbReference>
<sequence length="300" mass="33512">MIEVFTVPLAEVVRARSSVRAYHREPIAKEVLHQLETYMEQARGKVKAGIRLEMIDVPSLEQEKGVKLGTYGVIRGTSTFIVPAVQRAEMDLEHMGYIMEHAVLYAASLGLGTCWLGGTFTRSEFGKALEIREGEYIPAIIALGYPRGGRDLLGSLMRAAAGSKSRKPWQDVFFDRAFTHPLTPEEAGAFAQVLELVRLAPSGSNKQPWRIVRDRDRYHFYLAHTKGYSSSRGFSPQRIDIGIAMCHFELAAEELGEQGRWVRQEPHGAMAPPDTEYVISWMQEGPEGPPAAVKQQSLQK</sequence>
<comment type="caution">
    <text evidence="4">The sequence shown here is derived from an EMBL/GenBank/DDBJ whole genome shotgun (WGS) entry which is preliminary data.</text>
</comment>
<proteinExistence type="inferred from homology"/>
<evidence type="ECO:0000313" key="4">
    <source>
        <dbReference type="EMBL" id="MCP8969289.1"/>
    </source>
</evidence>
<comment type="similarity">
    <text evidence="1">Belongs to the nitroreductase family.</text>
</comment>
<organism evidence="4 5">
    <name type="scientific">Ectobacillus ponti</name>
    <dbReference type="NCBI Taxonomy" id="2961894"/>
    <lineage>
        <taxon>Bacteria</taxon>
        <taxon>Bacillati</taxon>
        <taxon>Bacillota</taxon>
        <taxon>Bacilli</taxon>
        <taxon>Bacillales</taxon>
        <taxon>Bacillaceae</taxon>
        <taxon>Ectobacillus</taxon>
    </lineage>
</organism>
<dbReference type="Pfam" id="PF14512">
    <property type="entry name" value="TM1586_NiRdase"/>
    <property type="match status" value="1"/>
</dbReference>
<dbReference type="SUPFAM" id="SSF55469">
    <property type="entry name" value="FMN-dependent nitroreductase-like"/>
    <property type="match status" value="2"/>
</dbReference>
<keyword evidence="2" id="KW-0560">Oxidoreductase</keyword>
<dbReference type="InterPro" id="IPR029478">
    <property type="entry name" value="TM1586_NiRdase"/>
</dbReference>